<feature type="transmembrane region" description="Helical" evidence="8">
    <location>
        <begin position="248"/>
        <end position="269"/>
    </location>
</feature>
<sequence>MSQTLTERLRSLAPIRGLLIAITASRCAVLLFPFYGAYLAQHDDAITPAYIGLIVGAFGAGALVGDLAVGWLTRLVSERNAAVAGLFGVAVAVSAIALVDNVWLLIPLTAAWGACYELVNPISNTMVSRAYRGEAARFGFAALRLAVNVGMAIGPVVAGVIYHYDPNLLPWGTAIGFAVAAVILARTNPVQALEHAAGTNGYDEMVDDRPDNRTGLAAFLVATLPIHVVYAFPSTVVSIYVVTELGYSSMWVSAVFALNAALVITCEIALNHATAGVRRKWILLAGFAFGIGGFGLMGAGVEHAWLLLVATAIWTIGEMIVYPVMTEQVTATTSARTRARGMGWYTATMNVGVIVAPIAFLPLLREIGPVPSWLSASGLLLVGMVASALISSRPGLWGADSRTDEDDRVDSERPFDVAMGTAARSSAAN</sequence>
<gene>
    <name evidence="9" type="ORF">GS4_08_00160</name>
</gene>
<feature type="transmembrane region" description="Helical" evidence="8">
    <location>
        <begin position="80"/>
        <end position="96"/>
    </location>
</feature>
<keyword evidence="10" id="KW-1185">Reference proteome</keyword>
<evidence type="ECO:0000256" key="1">
    <source>
        <dbReference type="ARBA" id="ARBA00004651"/>
    </source>
</evidence>
<keyword evidence="3" id="KW-1003">Cell membrane</keyword>
<feature type="transmembrane region" description="Helical" evidence="8">
    <location>
        <begin position="168"/>
        <end position="185"/>
    </location>
</feature>
<feature type="transmembrane region" description="Helical" evidence="8">
    <location>
        <begin position="370"/>
        <end position="390"/>
    </location>
</feature>
<feature type="transmembrane region" description="Helical" evidence="8">
    <location>
        <begin position="344"/>
        <end position="364"/>
    </location>
</feature>
<keyword evidence="6 8" id="KW-0472">Membrane</keyword>
<accession>M0QJ40</accession>
<dbReference type="SUPFAM" id="SSF103473">
    <property type="entry name" value="MFS general substrate transporter"/>
    <property type="match status" value="1"/>
</dbReference>
<dbReference type="InterPro" id="IPR050171">
    <property type="entry name" value="MFS_Transporters"/>
</dbReference>
<evidence type="ECO:0000256" key="8">
    <source>
        <dbReference type="SAM" id="Phobius"/>
    </source>
</evidence>
<feature type="transmembrane region" description="Helical" evidence="8">
    <location>
        <begin position="215"/>
        <end position="242"/>
    </location>
</feature>
<feature type="transmembrane region" description="Helical" evidence="8">
    <location>
        <begin position="18"/>
        <end position="38"/>
    </location>
</feature>
<dbReference type="Proteomes" id="UP000011666">
    <property type="component" value="Unassembled WGS sequence"/>
</dbReference>
<evidence type="ECO:0000256" key="5">
    <source>
        <dbReference type="ARBA" id="ARBA00022989"/>
    </source>
</evidence>
<keyword evidence="4 8" id="KW-0812">Transmembrane</keyword>
<evidence type="ECO:0000256" key="7">
    <source>
        <dbReference type="SAM" id="MobiDB-lite"/>
    </source>
</evidence>
<dbReference type="OrthoDB" id="4042314at2"/>
<dbReference type="GO" id="GO:0022857">
    <property type="term" value="F:transmembrane transporter activity"/>
    <property type="evidence" value="ECO:0007669"/>
    <property type="project" value="InterPro"/>
</dbReference>
<protein>
    <recommendedName>
        <fullName evidence="11">Major facilitator superfamily transporter</fullName>
    </recommendedName>
</protein>
<feature type="transmembrane region" description="Helical" evidence="8">
    <location>
        <begin position="140"/>
        <end position="162"/>
    </location>
</feature>
<dbReference type="PANTHER" id="PTHR23517:SF2">
    <property type="entry name" value="MULTIDRUG RESISTANCE PROTEIN MDTH"/>
    <property type="match status" value="1"/>
</dbReference>
<feature type="region of interest" description="Disordered" evidence="7">
    <location>
        <begin position="399"/>
        <end position="429"/>
    </location>
</feature>
<dbReference type="STRING" id="1223545.GS4_08_00160"/>
<dbReference type="PRINTS" id="PR01035">
    <property type="entry name" value="TCRTETA"/>
</dbReference>
<keyword evidence="2" id="KW-0813">Transport</keyword>
<dbReference type="InterPro" id="IPR036259">
    <property type="entry name" value="MFS_trans_sf"/>
</dbReference>
<evidence type="ECO:0000256" key="6">
    <source>
        <dbReference type="ARBA" id="ARBA00023136"/>
    </source>
</evidence>
<dbReference type="Gene3D" id="1.20.1250.20">
    <property type="entry name" value="MFS general substrate transporter like domains"/>
    <property type="match status" value="1"/>
</dbReference>
<comment type="caution">
    <text evidence="9">The sequence shown here is derived from an EMBL/GenBank/DDBJ whole genome shotgun (WGS) entry which is preliminary data.</text>
</comment>
<name>M0QJ40_9ACTN</name>
<dbReference type="AlphaFoldDB" id="M0QJ40"/>
<dbReference type="EMBL" id="BANX01000008">
    <property type="protein sequence ID" value="GAC67432.1"/>
    <property type="molecule type" value="Genomic_DNA"/>
</dbReference>
<feature type="transmembrane region" description="Helical" evidence="8">
    <location>
        <begin position="305"/>
        <end position="324"/>
    </location>
</feature>
<evidence type="ECO:0000313" key="10">
    <source>
        <dbReference type="Proteomes" id="UP000011666"/>
    </source>
</evidence>
<feature type="transmembrane region" description="Helical" evidence="8">
    <location>
        <begin position="50"/>
        <end position="73"/>
    </location>
</feature>
<dbReference type="GO" id="GO:0005886">
    <property type="term" value="C:plasma membrane"/>
    <property type="evidence" value="ECO:0007669"/>
    <property type="project" value="UniProtKB-SubCell"/>
</dbReference>
<feature type="transmembrane region" description="Helical" evidence="8">
    <location>
        <begin position="102"/>
        <end position="119"/>
    </location>
</feature>
<dbReference type="Pfam" id="PF07690">
    <property type="entry name" value="MFS_1"/>
    <property type="match status" value="1"/>
</dbReference>
<organism evidence="9 10">
    <name type="scientific">Gordonia soli NBRC 108243</name>
    <dbReference type="NCBI Taxonomy" id="1223545"/>
    <lineage>
        <taxon>Bacteria</taxon>
        <taxon>Bacillati</taxon>
        <taxon>Actinomycetota</taxon>
        <taxon>Actinomycetes</taxon>
        <taxon>Mycobacteriales</taxon>
        <taxon>Gordoniaceae</taxon>
        <taxon>Gordonia</taxon>
    </lineage>
</organism>
<evidence type="ECO:0000256" key="3">
    <source>
        <dbReference type="ARBA" id="ARBA00022475"/>
    </source>
</evidence>
<comment type="subcellular location">
    <subcellularLocation>
        <location evidence="1">Cell membrane</location>
        <topology evidence="1">Multi-pass membrane protein</topology>
    </subcellularLocation>
</comment>
<dbReference type="eggNOG" id="COG2814">
    <property type="taxonomic scope" value="Bacteria"/>
</dbReference>
<keyword evidence="5 8" id="KW-1133">Transmembrane helix</keyword>
<evidence type="ECO:0000313" key="9">
    <source>
        <dbReference type="EMBL" id="GAC67432.1"/>
    </source>
</evidence>
<proteinExistence type="predicted"/>
<dbReference type="RefSeq" id="WP_007618620.1">
    <property type="nucleotide sequence ID" value="NZ_BANX01000008.1"/>
</dbReference>
<dbReference type="InterPro" id="IPR001958">
    <property type="entry name" value="Tet-R_TetA/multi-R_MdtG-like"/>
</dbReference>
<dbReference type="PANTHER" id="PTHR23517">
    <property type="entry name" value="RESISTANCE PROTEIN MDTM, PUTATIVE-RELATED-RELATED"/>
    <property type="match status" value="1"/>
</dbReference>
<dbReference type="InterPro" id="IPR011701">
    <property type="entry name" value="MFS"/>
</dbReference>
<evidence type="ECO:0008006" key="11">
    <source>
        <dbReference type="Google" id="ProtNLM"/>
    </source>
</evidence>
<reference evidence="9 10" key="1">
    <citation type="submission" date="2013-01" db="EMBL/GenBank/DDBJ databases">
        <title>Whole genome shotgun sequence of Gordonia soli NBRC 108243.</title>
        <authorList>
            <person name="Isaki-Nakamura S."/>
            <person name="Hosoyama A."/>
            <person name="Tsuchikane K."/>
            <person name="Ando Y."/>
            <person name="Baba S."/>
            <person name="Ohji S."/>
            <person name="Hamada M."/>
            <person name="Tamura T."/>
            <person name="Yamazoe A."/>
            <person name="Yamazaki S."/>
            <person name="Fujita N."/>
        </authorList>
    </citation>
    <scope>NUCLEOTIDE SEQUENCE [LARGE SCALE GENOMIC DNA]</scope>
    <source>
        <strain evidence="9 10">NBRC 108243</strain>
    </source>
</reference>
<evidence type="ECO:0000256" key="4">
    <source>
        <dbReference type="ARBA" id="ARBA00022692"/>
    </source>
</evidence>
<evidence type="ECO:0000256" key="2">
    <source>
        <dbReference type="ARBA" id="ARBA00022448"/>
    </source>
</evidence>
<feature type="transmembrane region" description="Helical" evidence="8">
    <location>
        <begin position="281"/>
        <end position="299"/>
    </location>
</feature>